<keyword evidence="9" id="KW-1185">Reference proteome</keyword>
<keyword evidence="5 7" id="KW-1133">Transmembrane helix</keyword>
<name>A0A7J7J8A5_BUGNE</name>
<organism evidence="8 9">
    <name type="scientific">Bugula neritina</name>
    <name type="common">Brown bryozoan</name>
    <name type="synonym">Sertularia neritina</name>
    <dbReference type="NCBI Taxonomy" id="10212"/>
    <lineage>
        <taxon>Eukaryota</taxon>
        <taxon>Metazoa</taxon>
        <taxon>Spiralia</taxon>
        <taxon>Lophotrochozoa</taxon>
        <taxon>Bryozoa</taxon>
        <taxon>Gymnolaemata</taxon>
        <taxon>Cheilostomatida</taxon>
        <taxon>Flustrina</taxon>
        <taxon>Buguloidea</taxon>
        <taxon>Bugulidae</taxon>
        <taxon>Bugula</taxon>
    </lineage>
</organism>
<comment type="similarity">
    <text evidence="2 7">Belongs to the NKAIN family.</text>
</comment>
<evidence type="ECO:0000256" key="4">
    <source>
        <dbReference type="ARBA" id="ARBA00022692"/>
    </source>
</evidence>
<dbReference type="PANTHER" id="PTHR13084:SF6">
    <property type="entry name" value="SODIUM_POTASSIUM-TRANSPORTING ATPASE SUBUNIT BETA-1-INTERACTING PROTEIN"/>
    <property type="match status" value="1"/>
</dbReference>
<dbReference type="InterPro" id="IPR008516">
    <property type="entry name" value="Na/K-Atpase_Interacting"/>
</dbReference>
<evidence type="ECO:0000313" key="8">
    <source>
        <dbReference type="EMBL" id="KAF6021896.1"/>
    </source>
</evidence>
<dbReference type="GO" id="GO:0002028">
    <property type="term" value="P:regulation of sodium ion transport"/>
    <property type="evidence" value="ECO:0007669"/>
    <property type="project" value="UniProtKB-UniRule"/>
</dbReference>
<comment type="caution">
    <text evidence="8">The sequence shown here is derived from an EMBL/GenBank/DDBJ whole genome shotgun (WGS) entry which is preliminary data.</text>
</comment>
<dbReference type="PANTHER" id="PTHR13084">
    <property type="entry name" value="T-CELL LYMPHOMA BREAKPOINT-ASSOCIATED TARGET 1-RELATED"/>
    <property type="match status" value="1"/>
</dbReference>
<evidence type="ECO:0000256" key="2">
    <source>
        <dbReference type="ARBA" id="ARBA00006364"/>
    </source>
</evidence>
<feature type="transmembrane region" description="Helical" evidence="7">
    <location>
        <begin position="64"/>
        <end position="85"/>
    </location>
</feature>
<evidence type="ECO:0000256" key="6">
    <source>
        <dbReference type="ARBA" id="ARBA00023136"/>
    </source>
</evidence>
<evidence type="ECO:0000256" key="1">
    <source>
        <dbReference type="ARBA" id="ARBA00004651"/>
    </source>
</evidence>
<comment type="subcellular location">
    <subcellularLocation>
        <location evidence="1 7">Cell membrane</location>
        <topology evidence="1 7">Multi-pass membrane protein</topology>
    </subcellularLocation>
</comment>
<dbReference type="AlphaFoldDB" id="A0A7J7J8A5"/>
<evidence type="ECO:0000313" key="9">
    <source>
        <dbReference type="Proteomes" id="UP000593567"/>
    </source>
</evidence>
<feature type="transmembrane region" description="Helical" evidence="7">
    <location>
        <begin position="33"/>
        <end position="57"/>
    </location>
</feature>
<evidence type="ECO:0000256" key="7">
    <source>
        <dbReference type="RuleBase" id="RU368041"/>
    </source>
</evidence>
<accession>A0A7J7J8A5</accession>
<feature type="transmembrane region" description="Helical" evidence="7">
    <location>
        <begin position="7"/>
        <end position="27"/>
    </location>
</feature>
<dbReference type="OrthoDB" id="10050321at2759"/>
<proteinExistence type="inferred from homology"/>
<protein>
    <recommendedName>
        <fullName evidence="7">Sodium/potassium-transporting ATPase subunit beta-1-interacting protein</fullName>
        <shortName evidence="7">Na(+)/K(+)-transporting ATPase subunit beta-1-interacting protein</shortName>
    </recommendedName>
</protein>
<evidence type="ECO:0000256" key="3">
    <source>
        <dbReference type="ARBA" id="ARBA00022475"/>
    </source>
</evidence>
<dbReference type="Proteomes" id="UP000593567">
    <property type="component" value="Unassembled WGS sequence"/>
</dbReference>
<dbReference type="Pfam" id="PF05640">
    <property type="entry name" value="NKAIN"/>
    <property type="match status" value="1"/>
</dbReference>
<keyword evidence="3 7" id="KW-1003">Cell membrane</keyword>
<sequence length="178" mass="20153">MGCCNASVLFLVVCTLQLITVVEWLVFNFLGYLYLAFIPCFIQVIFIIIAIFGLCLYKHTLIIYLVWTLLYTGWNIFVICLYLQVGNFDENSYSILSFGSNISWWVKHTRECAATNTCALNGNLVEVIHASLQVLLCVVGCVLSSYVIHMLKAKVDPIITALKQCIYISTMSMLFVYS</sequence>
<reference evidence="8" key="1">
    <citation type="submission" date="2020-06" db="EMBL/GenBank/DDBJ databases">
        <title>Draft genome of Bugula neritina, a colonial animal packing powerful symbionts and potential medicines.</title>
        <authorList>
            <person name="Rayko M."/>
        </authorList>
    </citation>
    <scope>NUCLEOTIDE SEQUENCE [LARGE SCALE GENOMIC DNA]</scope>
    <source>
        <strain evidence="8">Kwan_BN1</strain>
    </source>
</reference>
<dbReference type="GO" id="GO:0005886">
    <property type="term" value="C:plasma membrane"/>
    <property type="evidence" value="ECO:0007669"/>
    <property type="project" value="UniProtKB-SubCell"/>
</dbReference>
<keyword evidence="6 7" id="KW-0472">Membrane</keyword>
<evidence type="ECO:0000256" key="5">
    <source>
        <dbReference type="ARBA" id="ARBA00022989"/>
    </source>
</evidence>
<feature type="transmembrane region" description="Helical" evidence="7">
    <location>
        <begin position="130"/>
        <end position="151"/>
    </location>
</feature>
<dbReference type="EMBL" id="VXIV02002939">
    <property type="protein sequence ID" value="KAF6021896.1"/>
    <property type="molecule type" value="Genomic_DNA"/>
</dbReference>
<keyword evidence="4 7" id="KW-0812">Transmembrane</keyword>
<gene>
    <name evidence="8" type="ORF">EB796_019790</name>
</gene>